<evidence type="ECO:0000259" key="3">
    <source>
        <dbReference type="SMART" id="SM00635"/>
    </source>
</evidence>
<dbReference type="InterPro" id="IPR008964">
    <property type="entry name" value="Invasin/intimin_cell_adhesion"/>
</dbReference>
<dbReference type="SUPFAM" id="SSF49373">
    <property type="entry name" value="Invasin/intimin cell-adhesion fragments"/>
    <property type="match status" value="2"/>
</dbReference>
<feature type="domain" description="BIG2" evidence="3">
    <location>
        <begin position="532"/>
        <end position="605"/>
    </location>
</feature>
<keyword evidence="5" id="KW-1185">Reference proteome</keyword>
<organism evidence="4 5">
    <name type="scientific">Flavobacterium rhamnosiphilum</name>
    <dbReference type="NCBI Taxonomy" id="2541724"/>
    <lineage>
        <taxon>Bacteria</taxon>
        <taxon>Pseudomonadati</taxon>
        <taxon>Bacteroidota</taxon>
        <taxon>Flavobacteriia</taxon>
        <taxon>Flavobacteriales</taxon>
        <taxon>Flavobacteriaceae</taxon>
        <taxon>Flavobacterium</taxon>
    </lineage>
</organism>
<dbReference type="AlphaFoldDB" id="A0A4R5F2Q8"/>
<dbReference type="RefSeq" id="WP_131917410.1">
    <property type="nucleotide sequence ID" value="NZ_SMLG01000016.1"/>
</dbReference>
<feature type="domain" description="BIG2" evidence="3">
    <location>
        <begin position="458"/>
        <end position="531"/>
    </location>
</feature>
<dbReference type="Pfam" id="PF02368">
    <property type="entry name" value="Big_2"/>
    <property type="match status" value="1"/>
</dbReference>
<evidence type="ECO:0000313" key="5">
    <source>
        <dbReference type="Proteomes" id="UP000294814"/>
    </source>
</evidence>
<evidence type="ECO:0000256" key="1">
    <source>
        <dbReference type="ARBA" id="ARBA00022729"/>
    </source>
</evidence>
<dbReference type="InterPro" id="IPR003343">
    <property type="entry name" value="Big_2"/>
</dbReference>
<dbReference type="NCBIfam" id="TIGR04183">
    <property type="entry name" value="Por_Secre_tail"/>
    <property type="match status" value="1"/>
</dbReference>
<dbReference type="Proteomes" id="UP000294814">
    <property type="component" value="Unassembled WGS sequence"/>
</dbReference>
<protein>
    <submittedName>
        <fullName evidence="4">T9SS type A sorting domain-containing protein</fullName>
    </submittedName>
</protein>
<dbReference type="Pfam" id="PF18962">
    <property type="entry name" value="Por_Secre_tail"/>
    <property type="match status" value="1"/>
</dbReference>
<name>A0A4R5F2Q8_9FLAO</name>
<evidence type="ECO:0000313" key="4">
    <source>
        <dbReference type="EMBL" id="TDE41855.1"/>
    </source>
</evidence>
<dbReference type="EMBL" id="SMLG01000016">
    <property type="protein sequence ID" value="TDE41855.1"/>
    <property type="molecule type" value="Genomic_DNA"/>
</dbReference>
<accession>A0A4R5F2Q8</accession>
<dbReference type="SMART" id="SM00635">
    <property type="entry name" value="BID_2"/>
    <property type="match status" value="2"/>
</dbReference>
<keyword evidence="1" id="KW-0732">Signal</keyword>
<gene>
    <name evidence="4" type="ORF">E0I26_15825</name>
</gene>
<dbReference type="OrthoDB" id="599464at2"/>
<evidence type="ECO:0000256" key="2">
    <source>
        <dbReference type="SAM" id="MobiDB-lite"/>
    </source>
</evidence>
<feature type="region of interest" description="Disordered" evidence="2">
    <location>
        <begin position="690"/>
        <end position="709"/>
    </location>
</feature>
<dbReference type="InterPro" id="IPR026444">
    <property type="entry name" value="Secre_tail"/>
</dbReference>
<comment type="caution">
    <text evidence="4">The sequence shown here is derived from an EMBL/GenBank/DDBJ whole genome shotgun (WGS) entry which is preliminary data.</text>
</comment>
<reference evidence="4 5" key="1">
    <citation type="submission" date="2019-03" db="EMBL/GenBank/DDBJ databases">
        <title>Novel species of Flavobacterium.</title>
        <authorList>
            <person name="Liu Q."/>
            <person name="Xin Y.-H."/>
        </authorList>
    </citation>
    <scope>NUCLEOTIDE SEQUENCE [LARGE SCALE GENOMIC DNA]</scope>
    <source>
        <strain evidence="4 5">LB3P52</strain>
    </source>
</reference>
<proteinExistence type="predicted"/>
<sequence>MENNTLLAFFEHLPSKIKGCFLSKNTISKLGFRIPNLSYFSPKSQNTVLTKRYSHNSLSKSCHEGLFLPFRNWATFLSICFLFFSSHIFGQFANVTPPTGGFAIDGGLRANTPIIGQGDWYPGDGGNGGSVFGINGVPATSQTSGRASGENFNGNDNVFTEGSKFNNYVSDLKWFTNSAPNKNDINNALYHIARDGNDDQWIFISGDRLSPDGTSYIDFELLQGTVDQNSNGTFTGTPAAGKTNGGGRTENDIVISMEYSSGGTKPNVFIYQWKESVIKGKLVWSYIQVPSTSDLLANAFAETNRTDPELDVPYLAFGLNTYQQFAFVEAGVNISYLLALAGESCSGLNIKTLWVKTKASDSSTAALKDFITPIPVDLDFGSTEITPIAATCADNSTPQLLSAKPPGGTFSGPGVSLNSIDGKYYFTPSIAGASTSDEPHEIFYESVDGSCTGSIDIIVHALPTITGTLSVCVGSTTTLSGSPTPASSNAWASATPLVATVTNAGVVTGVSAGTSVITYTNSDGCRNTVTVTVNALPTITGTLSVCVGLTRQLTGSGSPASSNPWVSATSNVATVSNTGLVTGVSAGTSVITYTDINGCQKTALVTVNASPEIKLKITQPTLCGSSSTGSIEVCNPIPGATYTLLLAGVPQEPVINTDDEGDVIFSGLAAGSIPTVKVVTAAGCNATSTCNDEDTTDCPAPSPPPAAKTTEAVAPIESKTETAGFTTYPVPFKDQLTIRYNFDYKSDVKIEVFDSQGISVLSKTDANSYLNKEVTLDLKLNRGRDQVYVVKVTTNRGSSTKKVISSR</sequence>
<dbReference type="Gene3D" id="2.60.40.1080">
    <property type="match status" value="2"/>
</dbReference>